<evidence type="ECO:0000313" key="3">
    <source>
        <dbReference type="Proteomes" id="UP000006352"/>
    </source>
</evidence>
<dbReference type="HOGENOM" id="CLU_1532572_0_0_1"/>
<feature type="region of interest" description="Disordered" evidence="1">
    <location>
        <begin position="131"/>
        <end position="150"/>
    </location>
</feature>
<protein>
    <submittedName>
        <fullName evidence="2">Uncharacterized protein</fullName>
    </submittedName>
</protein>
<dbReference type="RefSeq" id="XP_012178866.1">
    <property type="nucleotide sequence ID" value="XM_012323476.1"/>
</dbReference>
<sequence length="175" mass="17698">MTLFGNKNSQQQGQGGYSEPTGGQGQPRSDDRGVGFDQGQGQYASTYGQGQAAQTGVQGQEGQGGPTAYDGNTGIGHHRDGGHGGVGHRGREGQGREATYGSGQNEGYGHGGGGGAVASGAAGGGGISAQALRTQAAQREQEAQQLHARGNELAEAERLEREAAKRREHAAGQGL</sequence>
<feature type="compositionally biased region" description="Low complexity" evidence="1">
    <location>
        <begin position="39"/>
        <end position="58"/>
    </location>
</feature>
<accession>J4G129</accession>
<organism evidence="2 3">
    <name type="scientific">Fibroporia radiculosa</name>
    <dbReference type="NCBI Taxonomy" id="599839"/>
    <lineage>
        <taxon>Eukaryota</taxon>
        <taxon>Fungi</taxon>
        <taxon>Dikarya</taxon>
        <taxon>Basidiomycota</taxon>
        <taxon>Agaricomycotina</taxon>
        <taxon>Agaricomycetes</taxon>
        <taxon>Polyporales</taxon>
        <taxon>Fibroporiaceae</taxon>
        <taxon>Fibroporia</taxon>
    </lineage>
</organism>
<reference evidence="2 3" key="1">
    <citation type="journal article" date="2012" name="Appl. Environ. Microbiol.">
        <title>Short-read sequencing for genomic analysis of the brown rot fungus Fibroporia radiculosa.</title>
        <authorList>
            <person name="Tang J.D."/>
            <person name="Perkins A.D."/>
            <person name="Sonstegard T.S."/>
            <person name="Schroeder S.G."/>
            <person name="Burgess S.C."/>
            <person name="Diehl S.V."/>
        </authorList>
    </citation>
    <scope>NUCLEOTIDE SEQUENCE [LARGE SCALE GENOMIC DNA]</scope>
    <source>
        <strain evidence="2 3">TFFH 294</strain>
    </source>
</reference>
<name>J4G129_9APHY</name>
<evidence type="ECO:0000256" key="1">
    <source>
        <dbReference type="SAM" id="MobiDB-lite"/>
    </source>
</evidence>
<feature type="compositionally biased region" description="Gly residues" evidence="1">
    <location>
        <begin position="104"/>
        <end position="126"/>
    </location>
</feature>
<feature type="compositionally biased region" description="Low complexity" evidence="1">
    <location>
        <begin position="131"/>
        <end position="148"/>
    </location>
</feature>
<proteinExistence type="predicted"/>
<gene>
    <name evidence="2" type="ORF">FIBRA_01601</name>
</gene>
<keyword evidence="3" id="KW-1185">Reference proteome</keyword>
<dbReference type="InParanoid" id="J4G129"/>
<dbReference type="EMBL" id="HE796942">
    <property type="protein sequence ID" value="CCL99583.1"/>
    <property type="molecule type" value="Genomic_DNA"/>
</dbReference>
<dbReference type="AlphaFoldDB" id="J4G129"/>
<evidence type="ECO:0000313" key="2">
    <source>
        <dbReference type="EMBL" id="CCL99583.1"/>
    </source>
</evidence>
<feature type="region of interest" description="Disordered" evidence="1">
    <location>
        <begin position="1"/>
        <end position="126"/>
    </location>
</feature>
<dbReference type="GeneID" id="24094494"/>
<dbReference type="Proteomes" id="UP000006352">
    <property type="component" value="Unassembled WGS sequence"/>
</dbReference>